<keyword evidence="4" id="KW-1185">Reference proteome</keyword>
<sequence>MASRRRISFCRNAGKNRGVACSTVVIPPLWPALVKAAISKLKLPARAAASVRIFLFDSGDELFSDSPQRHLDAVLVDGSLVCVSANGADFMHSTSSHLAHARSLDLPLPPLAATNPLPSPIANPSPVANPDPKPKSCLATSLPPLSALEPYALSGAYPSLEGDVRSRMAAALAGADCFVTREIDVAPDAAYIAYDYKNVASMADAFPPLDDLTGCKRSERAAEAWRRAARREARGLIVDARSGAVLARRFHKFFNIDELAETAFDLVADAVARALADGLPVLVSEKLDGSLASPIVLGSTVVWATRGLPSLTVAAHAAAVPGYDAAALHAAAVHGVTLLFEWCAGSPGVIAHPPSTAALVLLAARDNVSGGYMDREWLEDLAASYNLPITQLLMDDATVRSLGGLSGVIDALAPLVGTEGGVLTIGTGTRAALYKIKTEWYVALARAAKRGGGKPCLLLAELLKLRPTLIGAPAAALWASAIDAAHAPDDTLALLASLLRRSHLDTAERARQRAVLERFFALAASRLAALNAAWIAWAAAVSPRIGSAKANMRAALAAGRASALAPSETMVAAYIKGDAIRGFDLLCASLASAPVDDLESWLGLAWDASLAMLAASDRAFFEPGPSATASLAATTADLTFVSAADLLPSSLVPISRRTRKHLLNTYLPRKIAAYLGLPVRSVGDATRLAVEPGYAPSTGAIKGLWEKYCKDGSRELRIDLLPPAAAVSAFSGSAALAHWRVCATDAASGATRAIAACLVPVGSSITLRQLTTGIEASIDRGVAIRLALNSLAIRPPPVFCDLDGVLADFEAGVRALSRGMSSAELGPAKMWKLIGSSAGFFGSLALTDGAAILWKSLLDLRAAGAIASLHILTAVPHGKIGKQARKKKRAWCKAHLGLPADRVLFAEDSDKSPFAIPGAVLIDDSLKHRTPGSPAAGPLVLGLALETPNAPPRSWAIDLLTFTLLPPDLVAALCSLITDSPHLVKASCNLGTVITRMAATPGLDIRVITAGRDIDAALATLPDSAPLRAFCAPDAHDDLDWCARVITALPLPTDAAVIYTAIFVSEKDADALWHAALLGLGLSPDASSCNLLRPLAPPHITLAHRPANDLLAELIPLTGASIEFAAASFAYVPDAGLVALVDLPARMPLAHGQVAHLTLGMASGRAPAIGLDVAGCAGAQRADVPPTLARLVGHVGHTITGSDTHHAGAVPASLSWHALSDAIASIGLPTRLRRDLATLLEAGLPGEKLKLKAGTTTADQRKIIHELAESYGFSTHAEGKKASRKLTVTITRPYAAWRDDAGKAPPAPSPLHVATPSHVIEHVLDPLGKATRKVLLVRGLPGTGKSTLITEIVAQLGRAGDEISVVSADAYFEAGAGKLTAKKRKGMLPHEVYAAVFDTSLLPLAHAACQTAFNDALATDVGLVIVDNTSVTLASLAPYLDSATKAGYAVGILELVTTGADLARLRSRGVHNLPMSALVSMLAAFEPSPSAVCMRPPGLDDLNASE</sequence>
<dbReference type="InterPro" id="IPR027417">
    <property type="entry name" value="P-loop_NTPase"/>
</dbReference>
<dbReference type="InterPro" id="IPR019039">
    <property type="entry name" value="T4-Rnl1-like_N"/>
</dbReference>
<evidence type="ECO:0000256" key="1">
    <source>
        <dbReference type="SAM" id="MobiDB-lite"/>
    </source>
</evidence>
<dbReference type="GO" id="GO:0003676">
    <property type="term" value="F:nucleic acid binding"/>
    <property type="evidence" value="ECO:0007669"/>
    <property type="project" value="UniProtKB-UniRule"/>
</dbReference>
<dbReference type="Gene3D" id="3.30.1370.50">
    <property type="entry name" value="R3H-like domain"/>
    <property type="match status" value="1"/>
</dbReference>
<dbReference type="EMBL" id="GL349489">
    <property type="protein sequence ID" value="KNC54433.1"/>
    <property type="molecule type" value="Genomic_DNA"/>
</dbReference>
<dbReference type="InterPro" id="IPR001374">
    <property type="entry name" value="R3H_dom"/>
</dbReference>
<protein>
    <recommendedName>
        <fullName evidence="2">R3H domain-containing protein</fullName>
    </recommendedName>
</protein>
<feature type="domain" description="R3H" evidence="2">
    <location>
        <begin position="1226"/>
        <end position="1292"/>
    </location>
</feature>
<dbReference type="PROSITE" id="PS51061">
    <property type="entry name" value="R3H"/>
    <property type="match status" value="1"/>
</dbReference>
<gene>
    <name evidence="3" type="ORF">AMSG_10166</name>
</gene>
<dbReference type="PANTHER" id="PTHR10156:SF0">
    <property type="entry name" value="2',3'-CYCLIC-NUCLEOTIDE 3'-PHOSPHODIESTERASE"/>
    <property type="match status" value="1"/>
</dbReference>
<dbReference type="Gene3D" id="3.40.50.300">
    <property type="entry name" value="P-loop containing nucleotide triphosphate hydrolases"/>
    <property type="match status" value="1"/>
</dbReference>
<dbReference type="SUPFAM" id="SSF52540">
    <property type="entry name" value="P-loop containing nucleoside triphosphate hydrolases"/>
    <property type="match status" value="1"/>
</dbReference>
<dbReference type="GO" id="GO:0004113">
    <property type="term" value="F:2',3'-cyclic-nucleotide 3'-phosphodiesterase activity"/>
    <property type="evidence" value="ECO:0007669"/>
    <property type="project" value="InterPro"/>
</dbReference>
<name>A0A0L0DSK6_THETB</name>
<reference evidence="3 4" key="1">
    <citation type="submission" date="2010-05" db="EMBL/GenBank/DDBJ databases">
        <title>The Genome Sequence of Thecamonas trahens ATCC 50062.</title>
        <authorList>
            <consortium name="The Broad Institute Genome Sequencing Platform"/>
            <person name="Russ C."/>
            <person name="Cuomo C."/>
            <person name="Shea T."/>
            <person name="Young S.K."/>
            <person name="Zeng Q."/>
            <person name="Koehrsen M."/>
            <person name="Haas B."/>
            <person name="Borodovsky M."/>
            <person name="Guigo R."/>
            <person name="Alvarado L."/>
            <person name="Berlin A."/>
            <person name="Bochicchio J."/>
            <person name="Borenstein D."/>
            <person name="Chapman S."/>
            <person name="Chen Z."/>
            <person name="Freedman E."/>
            <person name="Gellesch M."/>
            <person name="Goldberg J."/>
            <person name="Griggs A."/>
            <person name="Gujja S."/>
            <person name="Heilman E."/>
            <person name="Heiman D."/>
            <person name="Hepburn T."/>
            <person name="Howarth C."/>
            <person name="Jen D."/>
            <person name="Larson L."/>
            <person name="Mehta T."/>
            <person name="Park D."/>
            <person name="Pearson M."/>
            <person name="Roberts A."/>
            <person name="Saif S."/>
            <person name="Shenoy N."/>
            <person name="Sisk P."/>
            <person name="Stolte C."/>
            <person name="Sykes S."/>
            <person name="Thomson T."/>
            <person name="Walk T."/>
            <person name="White J."/>
            <person name="Yandava C."/>
            <person name="Burger G."/>
            <person name="Gray M.W."/>
            <person name="Holland P.W.H."/>
            <person name="King N."/>
            <person name="Lang F.B.F."/>
            <person name="Roger A.J."/>
            <person name="Ruiz-Trillo I."/>
            <person name="Lander E."/>
            <person name="Nusbaum C."/>
        </authorList>
    </citation>
    <scope>NUCLEOTIDE SEQUENCE [LARGE SCALE GENOMIC DNA]</scope>
    <source>
        <strain evidence="3 4">ATCC 50062</strain>
    </source>
</reference>
<dbReference type="Pfam" id="PF13671">
    <property type="entry name" value="AAA_33"/>
    <property type="match status" value="1"/>
</dbReference>
<dbReference type="InterPro" id="IPR008431">
    <property type="entry name" value="CNPase"/>
</dbReference>
<dbReference type="eggNOG" id="KOG2401">
    <property type="taxonomic scope" value="Eukaryota"/>
</dbReference>
<dbReference type="Pfam" id="PF09511">
    <property type="entry name" value="RNA_lig_T4_1"/>
    <property type="match status" value="1"/>
</dbReference>
<feature type="region of interest" description="Disordered" evidence="1">
    <location>
        <begin position="115"/>
        <end position="136"/>
    </location>
</feature>
<dbReference type="GO" id="GO:0009214">
    <property type="term" value="P:cyclic nucleotide catabolic process"/>
    <property type="evidence" value="ECO:0007669"/>
    <property type="project" value="InterPro"/>
</dbReference>
<organism evidence="3 4">
    <name type="scientific">Thecamonas trahens ATCC 50062</name>
    <dbReference type="NCBI Taxonomy" id="461836"/>
    <lineage>
        <taxon>Eukaryota</taxon>
        <taxon>Apusozoa</taxon>
        <taxon>Apusomonadida</taxon>
        <taxon>Apusomonadidae</taxon>
        <taxon>Thecamonas</taxon>
    </lineage>
</organism>
<evidence type="ECO:0000259" key="2">
    <source>
        <dbReference type="PROSITE" id="PS51061"/>
    </source>
</evidence>
<dbReference type="Proteomes" id="UP000054408">
    <property type="component" value="Unassembled WGS sequence"/>
</dbReference>
<dbReference type="InterPro" id="IPR036867">
    <property type="entry name" value="R3H_dom_sf"/>
</dbReference>
<dbReference type="SUPFAM" id="SSF82708">
    <property type="entry name" value="R3H domain"/>
    <property type="match status" value="1"/>
</dbReference>
<dbReference type="CDD" id="cd02325">
    <property type="entry name" value="R3H"/>
    <property type="match status" value="1"/>
</dbReference>
<dbReference type="Pfam" id="PF01424">
    <property type="entry name" value="R3H"/>
    <property type="match status" value="1"/>
</dbReference>
<dbReference type="OrthoDB" id="2274644at2759"/>
<dbReference type="PANTHER" id="PTHR10156">
    <property type="entry name" value="2',3'-CYCLIC-NUCLEOTIDE 3'-PHOSPHODIESTERASE"/>
    <property type="match status" value="1"/>
</dbReference>
<dbReference type="GO" id="GO:0016020">
    <property type="term" value="C:membrane"/>
    <property type="evidence" value="ECO:0007669"/>
    <property type="project" value="InterPro"/>
</dbReference>
<dbReference type="OMA" id="AWATRTH"/>
<dbReference type="GeneID" id="25568453"/>
<dbReference type="GO" id="GO:0005737">
    <property type="term" value="C:cytoplasm"/>
    <property type="evidence" value="ECO:0007669"/>
    <property type="project" value="TreeGrafter"/>
</dbReference>
<accession>A0A0L0DSK6</accession>
<evidence type="ECO:0000313" key="4">
    <source>
        <dbReference type="Proteomes" id="UP000054408"/>
    </source>
</evidence>
<proteinExistence type="predicted"/>
<feature type="compositionally biased region" description="Pro residues" evidence="1">
    <location>
        <begin position="117"/>
        <end position="131"/>
    </location>
</feature>
<dbReference type="RefSeq" id="XP_013753726.1">
    <property type="nucleotide sequence ID" value="XM_013898272.1"/>
</dbReference>
<dbReference type="STRING" id="461836.A0A0L0DSK6"/>
<evidence type="ECO:0000313" key="3">
    <source>
        <dbReference type="EMBL" id="KNC54433.1"/>
    </source>
</evidence>